<keyword evidence="3" id="KW-0949">S-adenosyl-L-methionine</keyword>
<evidence type="ECO:0000313" key="6">
    <source>
        <dbReference type="EMBL" id="XBY63040.1"/>
    </source>
</evidence>
<dbReference type="Gene3D" id="3.40.50.150">
    <property type="entry name" value="Vaccinia Virus protein VP39"/>
    <property type="match status" value="1"/>
</dbReference>
<sequence length="421" mass="46095">MNSRFERLLKERIGLDVESVGRELVERAIRLRMQAIGCRGEDEYWLSLESSHGEQQALVEAVVVPETWFFRYPESFVALARLAFERLPRLASGRPLRVLSLPCSSGEEPYSIVMALLDAGFAPALFQVDALDVSEKVLERARQAVYGRNSFRGEELGFRDRHFLVVEDGYVLTDQVRRKVNFRHGNLLAPGLLAGEAPYDFVFCRNLLIYFDRPTQAQVLAVLKRLMSPEGALFVGPAEASLVSQDGMRALDLPQSFVFLPGTAQAPRVVATPRPTVAPARPAAPVAKAKAPPAFARPLHTPSAPRPVVPAPAPGRDGAGELLEIATLANAGRSAEARAACERHLAAHGPSAAVFYWLGLLCDVAGQQQEAQDYYRKTLYLQPGHAEALAHLAALLAARGDLAGARRLQERASRGVNDHDR</sequence>
<keyword evidence="2" id="KW-0808">Transferase</keyword>
<dbReference type="GO" id="GO:0008757">
    <property type="term" value="F:S-adenosylmethionine-dependent methyltransferase activity"/>
    <property type="evidence" value="ECO:0007669"/>
    <property type="project" value="InterPro"/>
</dbReference>
<feature type="repeat" description="TPR" evidence="4">
    <location>
        <begin position="352"/>
        <end position="385"/>
    </location>
</feature>
<feature type="domain" description="CheR-type methyltransferase" evidence="5">
    <location>
        <begin position="1"/>
        <end position="240"/>
    </location>
</feature>
<dbReference type="PANTHER" id="PTHR24422:SF19">
    <property type="entry name" value="CHEMOTAXIS PROTEIN METHYLTRANSFERASE"/>
    <property type="match status" value="1"/>
</dbReference>
<dbReference type="SUPFAM" id="SSF53335">
    <property type="entry name" value="S-adenosyl-L-methionine-dependent methyltransferases"/>
    <property type="match status" value="1"/>
</dbReference>
<keyword evidence="4" id="KW-0802">TPR repeat</keyword>
<dbReference type="PRINTS" id="PR00996">
    <property type="entry name" value="CHERMTFRASE"/>
</dbReference>
<dbReference type="InterPro" id="IPR019734">
    <property type="entry name" value="TPR_rpt"/>
</dbReference>
<reference evidence="6" key="1">
    <citation type="submission" date="2023-08" db="EMBL/GenBank/DDBJ databases">
        <title>Increased levels of nutrients transform a symbiont into a lethal pathobiont.</title>
        <authorList>
            <person name="Lachnit T."/>
            <person name="Ulrich L."/>
            <person name="Willmer F.M."/>
            <person name="Hasenbein T."/>
            <person name="Steiner L.X."/>
            <person name="Wolters M."/>
            <person name="Herbst E.M."/>
            <person name="Deines P."/>
        </authorList>
    </citation>
    <scope>NUCLEOTIDE SEQUENCE</scope>
    <source>
        <strain evidence="6">T3</strain>
    </source>
</reference>
<dbReference type="InterPro" id="IPR029063">
    <property type="entry name" value="SAM-dependent_MTases_sf"/>
</dbReference>
<dbReference type="CDD" id="cd02440">
    <property type="entry name" value="AdoMet_MTases"/>
    <property type="match status" value="1"/>
</dbReference>
<dbReference type="Gene3D" id="1.25.40.10">
    <property type="entry name" value="Tetratricopeptide repeat domain"/>
    <property type="match status" value="1"/>
</dbReference>
<dbReference type="PROSITE" id="PS50005">
    <property type="entry name" value="TPR"/>
    <property type="match status" value="1"/>
</dbReference>
<gene>
    <name evidence="6" type="ORF">ABS648_24300</name>
</gene>
<dbReference type="InterPro" id="IPR011990">
    <property type="entry name" value="TPR-like_helical_dom_sf"/>
</dbReference>
<dbReference type="InterPro" id="IPR050903">
    <property type="entry name" value="Bact_Chemotaxis_MeTrfase"/>
</dbReference>
<dbReference type="AlphaFoldDB" id="A0AAU7XZE8"/>
<name>A0AAU7XZE8_9PSED</name>
<protein>
    <submittedName>
        <fullName evidence="6">Protein-glutamate O-methyltransferase CheR</fullName>
    </submittedName>
</protein>
<evidence type="ECO:0000256" key="3">
    <source>
        <dbReference type="ARBA" id="ARBA00022691"/>
    </source>
</evidence>
<dbReference type="SUPFAM" id="SSF47757">
    <property type="entry name" value="Chemotaxis receptor methyltransferase CheR, N-terminal domain"/>
    <property type="match status" value="1"/>
</dbReference>
<evidence type="ECO:0000256" key="4">
    <source>
        <dbReference type="PROSITE-ProRule" id="PRU00339"/>
    </source>
</evidence>
<keyword evidence="1" id="KW-0489">Methyltransferase</keyword>
<accession>A0AAU7XZE8</accession>
<dbReference type="RefSeq" id="WP_350446897.1">
    <property type="nucleotide sequence ID" value="NZ_CP158373.1"/>
</dbReference>
<evidence type="ECO:0000259" key="5">
    <source>
        <dbReference type="PROSITE" id="PS50123"/>
    </source>
</evidence>
<dbReference type="PANTHER" id="PTHR24422">
    <property type="entry name" value="CHEMOTAXIS PROTEIN METHYLTRANSFERASE"/>
    <property type="match status" value="1"/>
</dbReference>
<proteinExistence type="predicted"/>
<dbReference type="Pfam" id="PF01739">
    <property type="entry name" value="CheR"/>
    <property type="match status" value="1"/>
</dbReference>
<dbReference type="SMART" id="SM00138">
    <property type="entry name" value="MeTrc"/>
    <property type="match status" value="1"/>
</dbReference>
<organism evidence="6">
    <name type="scientific">Pseudomonas solani</name>
    <dbReference type="NCBI Taxonomy" id="2731552"/>
    <lineage>
        <taxon>Bacteria</taxon>
        <taxon>Pseudomonadati</taxon>
        <taxon>Pseudomonadota</taxon>
        <taxon>Gammaproteobacteria</taxon>
        <taxon>Pseudomonadales</taxon>
        <taxon>Pseudomonadaceae</taxon>
        <taxon>Pseudomonas</taxon>
    </lineage>
</organism>
<dbReference type="PROSITE" id="PS50123">
    <property type="entry name" value="CHER"/>
    <property type="match status" value="1"/>
</dbReference>
<dbReference type="SUPFAM" id="SSF48452">
    <property type="entry name" value="TPR-like"/>
    <property type="match status" value="1"/>
</dbReference>
<dbReference type="InterPro" id="IPR000780">
    <property type="entry name" value="CheR_MeTrfase"/>
</dbReference>
<dbReference type="EMBL" id="CP158373">
    <property type="protein sequence ID" value="XBY63040.1"/>
    <property type="molecule type" value="Genomic_DNA"/>
</dbReference>
<dbReference type="GO" id="GO:0032259">
    <property type="term" value="P:methylation"/>
    <property type="evidence" value="ECO:0007669"/>
    <property type="project" value="UniProtKB-KW"/>
</dbReference>
<evidence type="ECO:0000256" key="2">
    <source>
        <dbReference type="ARBA" id="ARBA00022679"/>
    </source>
</evidence>
<dbReference type="InterPro" id="IPR022642">
    <property type="entry name" value="CheR_C"/>
</dbReference>
<evidence type="ECO:0000256" key="1">
    <source>
        <dbReference type="ARBA" id="ARBA00022603"/>
    </source>
</evidence>